<proteinExistence type="predicted"/>
<evidence type="ECO:0008006" key="9">
    <source>
        <dbReference type="Google" id="ProtNLM"/>
    </source>
</evidence>
<evidence type="ECO:0000256" key="2">
    <source>
        <dbReference type="ARBA" id="ARBA00022475"/>
    </source>
</evidence>
<evidence type="ECO:0000313" key="7">
    <source>
        <dbReference type="EMBL" id="OIR24184.1"/>
    </source>
</evidence>
<feature type="transmembrane region" description="Helical" evidence="6">
    <location>
        <begin position="12"/>
        <end position="44"/>
    </location>
</feature>
<dbReference type="EMBL" id="MIQH01000807">
    <property type="protein sequence ID" value="OIR24184.1"/>
    <property type="molecule type" value="Genomic_DNA"/>
</dbReference>
<evidence type="ECO:0000256" key="6">
    <source>
        <dbReference type="SAM" id="Phobius"/>
    </source>
</evidence>
<keyword evidence="4 6" id="KW-1133">Transmembrane helix</keyword>
<gene>
    <name evidence="7" type="ORF">BGC33_09575</name>
</gene>
<dbReference type="InterPro" id="IPR005598">
    <property type="entry name" value="ATP_synth_I"/>
</dbReference>
<keyword evidence="3 6" id="KW-0812">Transmembrane</keyword>
<dbReference type="Pfam" id="PF03899">
    <property type="entry name" value="ATP-synt_I"/>
    <property type="match status" value="1"/>
</dbReference>
<evidence type="ECO:0000256" key="4">
    <source>
        <dbReference type="ARBA" id="ARBA00022989"/>
    </source>
</evidence>
<evidence type="ECO:0000256" key="3">
    <source>
        <dbReference type="ARBA" id="ARBA00022692"/>
    </source>
</evidence>
<feature type="transmembrane region" description="Helical" evidence="6">
    <location>
        <begin position="64"/>
        <end position="89"/>
    </location>
</feature>
<dbReference type="GO" id="GO:0005886">
    <property type="term" value="C:plasma membrane"/>
    <property type="evidence" value="ECO:0007669"/>
    <property type="project" value="UniProtKB-SubCell"/>
</dbReference>
<dbReference type="AlphaFoldDB" id="A0A1J5TTL9"/>
<evidence type="ECO:0000256" key="5">
    <source>
        <dbReference type="ARBA" id="ARBA00023136"/>
    </source>
</evidence>
<feature type="transmembrane region" description="Helical" evidence="6">
    <location>
        <begin position="95"/>
        <end position="112"/>
    </location>
</feature>
<dbReference type="Proteomes" id="UP000182798">
    <property type="component" value="Unassembled WGS sequence"/>
</dbReference>
<comment type="subcellular location">
    <subcellularLocation>
        <location evidence="1">Cell membrane</location>
        <topology evidence="1">Multi-pass membrane protein</topology>
    </subcellularLocation>
</comment>
<evidence type="ECO:0000313" key="8">
    <source>
        <dbReference type="Proteomes" id="UP000182798"/>
    </source>
</evidence>
<protein>
    <recommendedName>
        <fullName evidence="9">ATP synthase subunit I</fullName>
    </recommendedName>
</protein>
<evidence type="ECO:0000256" key="1">
    <source>
        <dbReference type="ARBA" id="ARBA00004651"/>
    </source>
</evidence>
<accession>A0A1J5TTL9</accession>
<comment type="caution">
    <text evidence="7">The sequence shown here is derived from an EMBL/GenBank/DDBJ whole genome shotgun (WGS) entry which is preliminary data.</text>
</comment>
<sequence>MAMNNNVPKIQLTIILASVVYFSTIDAGISAFYGGIISLINTALINRHMQKCSNSMTMDAQTSVAMMAVSVITRMMMAAGLTLIGFFLLELNSEALIFGLVFGLIGFLIDKVK</sequence>
<organism evidence="7 8">
    <name type="scientific">Bathymodiolus thermophilus thioautotrophic gill symbiont</name>
    <dbReference type="NCBI Taxonomy" id="2360"/>
    <lineage>
        <taxon>Bacteria</taxon>
        <taxon>Pseudomonadati</taxon>
        <taxon>Pseudomonadota</taxon>
        <taxon>Gammaproteobacteria</taxon>
        <taxon>sulfur-oxidizing symbionts</taxon>
    </lineage>
</organism>
<keyword evidence="5 6" id="KW-0472">Membrane</keyword>
<reference evidence="8" key="1">
    <citation type="submission" date="2016-09" db="EMBL/GenBank/DDBJ databases">
        <title>Genome Sequence of Bathymodiolus thermophilus sulfur-oxidizing gill endosymbiont.</title>
        <authorList>
            <person name="Ponnudurai R."/>
            <person name="Kleiner M."/>
            <person name="Sayavedra L."/>
            <person name="Thuermer A."/>
            <person name="Felbeck H."/>
            <person name="Schlueter R."/>
            <person name="Schweder T."/>
            <person name="Markert S."/>
        </authorList>
    </citation>
    <scope>NUCLEOTIDE SEQUENCE [LARGE SCALE GENOMIC DNA]</scope>
    <source>
        <strain evidence="8">BAT/CrabSpa'14</strain>
    </source>
</reference>
<keyword evidence="2" id="KW-1003">Cell membrane</keyword>
<name>A0A1J5TTL9_9GAMM</name>